<comment type="caution">
    <text evidence="2">The sequence shown here is derived from an EMBL/GenBank/DDBJ whole genome shotgun (WGS) entry which is preliminary data.</text>
</comment>
<protein>
    <recommendedName>
        <fullName evidence="1">N-acetyltransferase domain-containing protein</fullName>
    </recommendedName>
</protein>
<dbReference type="EMBL" id="CAJVAS010000037">
    <property type="protein sequence ID" value="CAG7647094.1"/>
    <property type="molecule type" value="Genomic_DNA"/>
</dbReference>
<keyword evidence="3" id="KW-1185">Reference proteome</keyword>
<evidence type="ECO:0000313" key="3">
    <source>
        <dbReference type="Proteomes" id="UP000693672"/>
    </source>
</evidence>
<dbReference type="InterPro" id="IPR000182">
    <property type="entry name" value="GNAT_dom"/>
</dbReference>
<evidence type="ECO:0000313" key="2">
    <source>
        <dbReference type="EMBL" id="CAG7647094.1"/>
    </source>
</evidence>
<dbReference type="GO" id="GO:0016747">
    <property type="term" value="F:acyltransferase activity, transferring groups other than amino-acyl groups"/>
    <property type="evidence" value="ECO:0007669"/>
    <property type="project" value="InterPro"/>
</dbReference>
<dbReference type="Proteomes" id="UP000693672">
    <property type="component" value="Unassembled WGS sequence"/>
</dbReference>
<dbReference type="AlphaFoldDB" id="A0A916NYM5"/>
<reference evidence="2" key="1">
    <citation type="submission" date="2021-06" db="EMBL/GenBank/DDBJ databases">
        <authorList>
            <person name="Criscuolo A."/>
        </authorList>
    </citation>
    <scope>NUCLEOTIDE SEQUENCE</scope>
    <source>
        <strain evidence="2">CIP111600</strain>
    </source>
</reference>
<dbReference type="CDD" id="cd04301">
    <property type="entry name" value="NAT_SF"/>
    <property type="match status" value="1"/>
</dbReference>
<accession>A0A916NYM5</accession>
<dbReference type="Pfam" id="PF00583">
    <property type="entry name" value="Acetyltransf_1"/>
    <property type="match status" value="1"/>
</dbReference>
<dbReference type="PROSITE" id="PS51186">
    <property type="entry name" value="GNAT"/>
    <property type="match status" value="1"/>
</dbReference>
<proteinExistence type="predicted"/>
<organism evidence="2 3">
    <name type="scientific">Paenibacillus solanacearum</name>
    <dbReference type="NCBI Taxonomy" id="2048548"/>
    <lineage>
        <taxon>Bacteria</taxon>
        <taxon>Bacillati</taxon>
        <taxon>Bacillota</taxon>
        <taxon>Bacilli</taxon>
        <taxon>Bacillales</taxon>
        <taxon>Paenibacillaceae</taxon>
        <taxon>Paenibacillus</taxon>
    </lineage>
</organism>
<dbReference type="RefSeq" id="WP_218095033.1">
    <property type="nucleotide sequence ID" value="NZ_CAJVAS010000037.1"/>
</dbReference>
<feature type="domain" description="N-acetyltransferase" evidence="1">
    <location>
        <begin position="1"/>
        <end position="152"/>
    </location>
</feature>
<name>A0A916NYM5_9BACL</name>
<gene>
    <name evidence="2" type="ORF">PAESOLCIP111_05308</name>
</gene>
<sequence length="152" mass="18131">MDIQIVNLADRMEYVDEVSEWFWHKWGKYQSKENMKYTTIHTAQHDRVPLTYIALSGDRLVGTIAIWTNDLRCRQDLFPWMTNLFVKKDMQDQGIDILLQNHIIKVVQKLGFTKLYLISTNDNEYYENTGWTFMETAPMVMGDMTKIYYKDL</sequence>
<evidence type="ECO:0000259" key="1">
    <source>
        <dbReference type="PROSITE" id="PS51186"/>
    </source>
</evidence>